<protein>
    <submittedName>
        <fullName evidence="1">Uncharacterized protein</fullName>
    </submittedName>
</protein>
<organism evidence="1 2">
    <name type="scientific">Xylaria curta</name>
    <dbReference type="NCBI Taxonomy" id="42375"/>
    <lineage>
        <taxon>Eukaryota</taxon>
        <taxon>Fungi</taxon>
        <taxon>Dikarya</taxon>
        <taxon>Ascomycota</taxon>
        <taxon>Pezizomycotina</taxon>
        <taxon>Sordariomycetes</taxon>
        <taxon>Xylariomycetidae</taxon>
        <taxon>Xylariales</taxon>
        <taxon>Xylariaceae</taxon>
        <taxon>Xylaria</taxon>
    </lineage>
</organism>
<dbReference type="Proteomes" id="UP001143856">
    <property type="component" value="Unassembled WGS sequence"/>
</dbReference>
<reference evidence="1" key="1">
    <citation type="submission" date="2022-10" db="EMBL/GenBank/DDBJ databases">
        <title>Genome Sequence of Xylaria curta.</title>
        <authorList>
            <person name="Buettner E."/>
        </authorList>
    </citation>
    <scope>NUCLEOTIDE SEQUENCE</scope>
    <source>
        <strain evidence="1">Babe10</strain>
    </source>
</reference>
<gene>
    <name evidence="1" type="ORF">NUW58_g352</name>
</gene>
<accession>A0ACC1PS39</accession>
<evidence type="ECO:0000313" key="2">
    <source>
        <dbReference type="Proteomes" id="UP001143856"/>
    </source>
</evidence>
<evidence type="ECO:0000313" key="1">
    <source>
        <dbReference type="EMBL" id="KAJ2998337.1"/>
    </source>
</evidence>
<sequence length="544" mass="61779">MASSPYKPNNEERDNYFYGFSGSPKLVARTGHNHWSKSLVESELSWQSELIQHHKHYMALDDSDIIGKWSKDLSISIITALGQCRWSYFFPIRTCIRDEFHRQEGAAATILLVAVEPDSLQWEDGITIALSCRDIIRKFKLFDIEVEIMEGCYTQHAASIQLEAHFDPVYQKTSKKILPLLSYTGYPIAYLKDRRGQGTVGLHIKLGANESTVYGLTCRHVVYNNRTTHESYKSSAHESYKPSAEDRQYHTQANAATFGDILSSLESTIREEEAHVTDLQNRIRKWDEWYQYHNPKNIPPPTENDRRMLAWKQKSLAYNISAVEILEQIIDRKKRQIGHLAFLPSFTISPWQPGYLRDWALVELDPKKFIRGPDNKVFLGFEENKFKPSDIFETTLRLKHEDEVDLKSYTVAKRGVTTGLTFGTKSGIEAVVRQPGQGLDGDVYTSELLIVPEKGAKRFSHKGDSGSAIFDAYGYVVGIVTASNGVTDDGRASWRYAPEPQDADETAAPEMVKLPEGTDITFAAPIKWVLEDIQDFTGQQPRLA</sequence>
<name>A0ACC1PS39_9PEZI</name>
<comment type="caution">
    <text evidence="1">The sequence shown here is derived from an EMBL/GenBank/DDBJ whole genome shotgun (WGS) entry which is preliminary data.</text>
</comment>
<keyword evidence="2" id="KW-1185">Reference proteome</keyword>
<proteinExistence type="predicted"/>
<dbReference type="EMBL" id="JAPDGR010000029">
    <property type="protein sequence ID" value="KAJ2998337.1"/>
    <property type="molecule type" value="Genomic_DNA"/>
</dbReference>